<sequence length="264" mass="30132">MSEWKMKLFNVITFCCAIFAGSAIADNKLPDWLSTSKKDYDLVRAFYLSGFASKAMNNQFGYHLPSELVNDFKDNEFAAQEKWNTIPIVYGEIKSIRMVNNKPIVELFTPGENATPLNYIKLKILDSKQDSLLKLKKGDDIYAVCSGANFSLVPILSNCTPATDVIDAALSFSGEYMFPAFDSFSPTKQNVKYIFTNQDPVQMMNFIGYLSLVDTTKDKKKMDMVRKCTPWKPECSQQFVDVMEGFDSIMYKYEGEFKNYIELK</sequence>
<evidence type="ECO:0000256" key="1">
    <source>
        <dbReference type="SAM" id="SignalP"/>
    </source>
</evidence>
<dbReference type="RefSeq" id="WP_023154395.1">
    <property type="nucleotide sequence ID" value="NZ_MG288678.1"/>
</dbReference>
<keyword evidence="2" id="KW-0614">Plasmid</keyword>
<keyword evidence="1" id="KW-0732">Signal</keyword>
<dbReference type="AlphaFoldDB" id="A0A2R4NDL1"/>
<name>A0A2R4NDL1_KLEPN</name>
<geneLocation type="plasmid" evidence="2">
    <name>p160070-MCR</name>
</geneLocation>
<reference evidence="2" key="1">
    <citation type="submission" date="2017-10" db="EMBL/GenBank/DDBJ databases">
        <title>Klebsiella pneumoniae strain F160070 plasmid p160070-MCR, complete sequence.</title>
        <authorList>
            <person name="Zhang D."/>
            <person name="Zhao Y."/>
            <person name="An H."/>
            <person name="Feng J."/>
            <person name="Zhan Z."/>
            <person name="Yin Z."/>
            <person name="Zhou D."/>
        </authorList>
    </citation>
    <scope>NUCLEOTIDE SEQUENCE</scope>
    <source>
        <strain evidence="2">F160070</strain>
        <plasmid evidence="2">p160070-MCR</plasmid>
    </source>
</reference>
<accession>A0A2R4NDL1</accession>
<proteinExistence type="predicted"/>
<protein>
    <submittedName>
        <fullName evidence="2">Phage protein</fullName>
    </submittedName>
</protein>
<dbReference type="EMBL" id="MG288678">
    <property type="protein sequence ID" value="AVX34233.1"/>
    <property type="molecule type" value="Genomic_DNA"/>
</dbReference>
<evidence type="ECO:0000313" key="2">
    <source>
        <dbReference type="EMBL" id="AVX34233.1"/>
    </source>
</evidence>
<feature type="signal peptide" evidence="1">
    <location>
        <begin position="1"/>
        <end position="25"/>
    </location>
</feature>
<feature type="chain" id="PRO_5015307935" evidence="1">
    <location>
        <begin position="26"/>
        <end position="264"/>
    </location>
</feature>
<organism evidence="2">
    <name type="scientific">Klebsiella pneumoniae</name>
    <dbReference type="NCBI Taxonomy" id="573"/>
    <lineage>
        <taxon>Bacteria</taxon>
        <taxon>Pseudomonadati</taxon>
        <taxon>Pseudomonadota</taxon>
        <taxon>Gammaproteobacteria</taxon>
        <taxon>Enterobacterales</taxon>
        <taxon>Enterobacteriaceae</taxon>
        <taxon>Klebsiella/Raoultella group</taxon>
        <taxon>Klebsiella</taxon>
        <taxon>Klebsiella pneumoniae complex</taxon>
    </lineage>
</organism>